<evidence type="ECO:0000313" key="2">
    <source>
        <dbReference type="Proteomes" id="UP000032679"/>
    </source>
</evidence>
<protein>
    <submittedName>
        <fullName evidence="1">Uncharacterized protein</fullName>
    </submittedName>
</protein>
<dbReference type="Pfam" id="PF20159">
    <property type="entry name" value="YidB"/>
    <property type="match status" value="1"/>
</dbReference>
<dbReference type="Gene3D" id="1.10.10.690">
    <property type="entry name" value="YidB-like"/>
    <property type="match status" value="1"/>
</dbReference>
<dbReference type="SUPFAM" id="SSF140804">
    <property type="entry name" value="YidB-like"/>
    <property type="match status" value="1"/>
</dbReference>
<dbReference type="InterPro" id="IPR027405">
    <property type="entry name" value="YidB-like"/>
</dbReference>
<dbReference type="EMBL" id="BALE01000055">
    <property type="protein sequence ID" value="GAN55678.1"/>
    <property type="molecule type" value="Genomic_DNA"/>
</dbReference>
<sequence>MSNETLTAKVTGKIIGSDDDQSGLMSELNAFLKAGGLQTIETRARDKGLSDMVSTWRNSEHPESTSAETIRSLFTQSEIEAFTNKTGQNESGAVSALATQLPRAIHLINA</sequence>
<reference evidence="1 2" key="1">
    <citation type="submission" date="2012-10" db="EMBL/GenBank/DDBJ databases">
        <title>Genome sequencing of Tanticharoenia sakaeratensis NBRC 103193.</title>
        <authorList>
            <person name="Azuma Y."/>
            <person name="Hadano H."/>
            <person name="Hirakawa H."/>
            <person name="Matsushita K."/>
        </authorList>
    </citation>
    <scope>NUCLEOTIDE SEQUENCE [LARGE SCALE GENOMIC DNA]</scope>
    <source>
        <strain evidence="1 2">NBRC 103193</strain>
    </source>
</reference>
<name>A0A0D6MQV6_9PROT</name>
<dbReference type="InterPro" id="IPR045372">
    <property type="entry name" value="YidB"/>
</dbReference>
<comment type="caution">
    <text evidence="1">The sequence shown here is derived from an EMBL/GenBank/DDBJ whole genome shotgun (WGS) entry which is preliminary data.</text>
</comment>
<organism evidence="1 2">
    <name type="scientific">Tanticharoenia sakaeratensis NBRC 103193</name>
    <dbReference type="NCBI Taxonomy" id="1231623"/>
    <lineage>
        <taxon>Bacteria</taxon>
        <taxon>Pseudomonadati</taxon>
        <taxon>Pseudomonadota</taxon>
        <taxon>Alphaproteobacteria</taxon>
        <taxon>Acetobacterales</taxon>
        <taxon>Acetobacteraceae</taxon>
        <taxon>Tanticharoenia</taxon>
    </lineage>
</organism>
<proteinExistence type="predicted"/>
<dbReference type="STRING" id="1231623.Tasa_055_009"/>
<accession>A0A0D6MQV6</accession>
<gene>
    <name evidence="1" type="ORF">Tasa_055_009</name>
</gene>
<keyword evidence="2" id="KW-1185">Reference proteome</keyword>
<dbReference type="AlphaFoldDB" id="A0A0D6MQV6"/>
<dbReference type="Proteomes" id="UP000032679">
    <property type="component" value="Unassembled WGS sequence"/>
</dbReference>
<evidence type="ECO:0000313" key="1">
    <source>
        <dbReference type="EMBL" id="GAN55678.1"/>
    </source>
</evidence>